<evidence type="ECO:0000313" key="3">
    <source>
        <dbReference type="EMBL" id="GMR59785.1"/>
    </source>
</evidence>
<reference evidence="4" key="1">
    <citation type="submission" date="2022-10" db="EMBL/GenBank/DDBJ databases">
        <title>Genome assembly of Pristionchus species.</title>
        <authorList>
            <person name="Yoshida K."/>
            <person name="Sommer R.J."/>
        </authorList>
    </citation>
    <scope>NUCLEOTIDE SEQUENCE [LARGE SCALE GENOMIC DNA]</scope>
    <source>
        <strain evidence="4">RS5460</strain>
    </source>
</reference>
<name>A0AAN5DCU6_9BILA</name>
<accession>A0AAN5DCU6</accession>
<organism evidence="3 4">
    <name type="scientific">Pristionchus mayeri</name>
    <dbReference type="NCBI Taxonomy" id="1317129"/>
    <lineage>
        <taxon>Eukaryota</taxon>
        <taxon>Metazoa</taxon>
        <taxon>Ecdysozoa</taxon>
        <taxon>Nematoda</taxon>
        <taxon>Chromadorea</taxon>
        <taxon>Rhabditida</taxon>
        <taxon>Rhabditina</taxon>
        <taxon>Diplogasteromorpha</taxon>
        <taxon>Diplogasteroidea</taxon>
        <taxon>Neodiplogasteridae</taxon>
        <taxon>Pristionchus</taxon>
    </lineage>
</organism>
<evidence type="ECO:0000256" key="1">
    <source>
        <dbReference type="SAM" id="MobiDB-lite"/>
    </source>
</evidence>
<sequence>RMRLNLTLAEELLSIPTWRPETTQSDSSPSEKWANLEDPLEGQSFPASYELNYTIEEFPTNGTNSTESEGLYNQFVNFLERNDWLLWVAVGGGVSLIACILIILSCWLYQHRKGVIHEKRSNGEGVQRQPSESNLENYKRPNMPPSRSTTMTRGGFLSTDPSSHDLHFTNIETANDVVAIDGIPNSDLRSEYYRPLPKINYQPPIANY</sequence>
<feature type="transmembrane region" description="Helical" evidence="2">
    <location>
        <begin position="84"/>
        <end position="109"/>
    </location>
</feature>
<feature type="region of interest" description="Disordered" evidence="1">
    <location>
        <begin position="120"/>
        <end position="156"/>
    </location>
</feature>
<dbReference type="EMBL" id="BTRK01000006">
    <property type="protein sequence ID" value="GMR59785.1"/>
    <property type="molecule type" value="Genomic_DNA"/>
</dbReference>
<dbReference type="AlphaFoldDB" id="A0AAN5DCU6"/>
<keyword evidence="2" id="KW-1133">Transmembrane helix</keyword>
<feature type="non-terminal residue" evidence="3">
    <location>
        <position position="1"/>
    </location>
</feature>
<evidence type="ECO:0000256" key="2">
    <source>
        <dbReference type="SAM" id="Phobius"/>
    </source>
</evidence>
<protein>
    <submittedName>
        <fullName evidence="3">Uncharacterized protein</fullName>
    </submittedName>
</protein>
<proteinExistence type="predicted"/>
<keyword evidence="2" id="KW-0812">Transmembrane</keyword>
<evidence type="ECO:0000313" key="4">
    <source>
        <dbReference type="Proteomes" id="UP001328107"/>
    </source>
</evidence>
<keyword evidence="2" id="KW-0472">Membrane</keyword>
<comment type="caution">
    <text evidence="3">The sequence shown here is derived from an EMBL/GenBank/DDBJ whole genome shotgun (WGS) entry which is preliminary data.</text>
</comment>
<dbReference type="Proteomes" id="UP001328107">
    <property type="component" value="Unassembled WGS sequence"/>
</dbReference>
<gene>
    <name evidence="3" type="ORF">PMAYCL1PPCAC_29980</name>
</gene>
<keyword evidence="4" id="KW-1185">Reference proteome</keyword>